<comment type="pathway">
    <text evidence="8">Cell wall biogenesis; peptidoglycan biosynthesis.</text>
</comment>
<evidence type="ECO:0000256" key="1">
    <source>
        <dbReference type="ARBA" id="ARBA00004651"/>
    </source>
</evidence>
<keyword evidence="7 8" id="KW-0472">Membrane</keyword>
<dbReference type="Proteomes" id="UP001079657">
    <property type="component" value="Unassembled WGS sequence"/>
</dbReference>
<evidence type="ECO:0000256" key="2">
    <source>
        <dbReference type="ARBA" id="ARBA00022475"/>
    </source>
</evidence>
<feature type="transmembrane region" description="Helical" evidence="8">
    <location>
        <begin position="305"/>
        <end position="328"/>
    </location>
</feature>
<feature type="transmembrane region" description="Helical" evidence="8">
    <location>
        <begin position="406"/>
        <end position="427"/>
    </location>
</feature>
<evidence type="ECO:0000256" key="7">
    <source>
        <dbReference type="ARBA" id="ARBA00023136"/>
    </source>
</evidence>
<dbReference type="PANTHER" id="PTHR47019:SF1">
    <property type="entry name" value="LIPID II FLIPPASE MURJ"/>
    <property type="match status" value="1"/>
</dbReference>
<sequence>MQDKKIIKSSFIIIILIVLGKIMAFIRDALIASKFGATYVTDIYMFSLGTVMLLTTIGYGLTTTLIPMHTENIENKSQEEKNIFVSNILNTVGISTIVFVIIGIIIAPYIIYIFAPGFRENLEVYNSSVYILRIMFTSLFFVFIQSIVTGVLQAHKEFYAPAAMAFVSNIIFVIYLIFLSNKFGMNGFAIATVMGFAAQFLINVPRFKALGYKYVFVINFKDKNLIRLVKLMLPVIISTSIIQINLFISRYFATTAYEGAVSALDFSNKLNMLIYEVFAVAISMVIYPTLSIFATQRNNKEYKNALLRGVNVILLIMVPASIGVLILREPIVSLIFGRGAFDEKAVKLTANALMFYTPAMVAYGVRDILYKAFYSLQDTKIPMINSFIGICINIILSLILVNSMQVSGLTLASAISAVATTLILIIILNNKLNGINIRYLLKVFVKITSSSLIMGFIIINIRNVCFTQIGVNFKGDIISIILCFIIGVFVYFICIHILKVEEYMYMLELVKKRLGKNKS</sequence>
<name>A0ABT4CN54_9CLOT</name>
<dbReference type="HAMAP" id="MF_02078">
    <property type="entry name" value="MurJ_MviN"/>
    <property type="match status" value="1"/>
</dbReference>
<keyword evidence="6 8" id="KW-1133">Transmembrane helix</keyword>
<evidence type="ECO:0000313" key="11">
    <source>
        <dbReference type="Proteomes" id="UP001079657"/>
    </source>
</evidence>
<feature type="transmembrane region" description="Helical" evidence="8">
    <location>
        <begin position="381"/>
        <end position="400"/>
    </location>
</feature>
<feature type="transmembrane region" description="Helical" evidence="8">
    <location>
        <begin position="184"/>
        <end position="204"/>
    </location>
</feature>
<keyword evidence="8 9" id="KW-0813">Transport</keyword>
<organism evidence="10 11">
    <name type="scientific">Clostridium ganghwense</name>
    <dbReference type="NCBI Taxonomy" id="312089"/>
    <lineage>
        <taxon>Bacteria</taxon>
        <taxon>Bacillati</taxon>
        <taxon>Bacillota</taxon>
        <taxon>Clostridia</taxon>
        <taxon>Eubacteriales</taxon>
        <taxon>Clostridiaceae</taxon>
        <taxon>Clostridium</taxon>
    </lineage>
</organism>
<dbReference type="EMBL" id="JAPQES010000002">
    <property type="protein sequence ID" value="MCY6370492.1"/>
    <property type="molecule type" value="Genomic_DNA"/>
</dbReference>
<feature type="transmembrane region" description="Helical" evidence="8">
    <location>
        <begin position="12"/>
        <end position="31"/>
    </location>
</feature>
<dbReference type="RefSeq" id="WP_268049227.1">
    <property type="nucleotide sequence ID" value="NZ_JAPQES010000002.1"/>
</dbReference>
<evidence type="ECO:0000313" key="10">
    <source>
        <dbReference type="EMBL" id="MCY6370492.1"/>
    </source>
</evidence>
<keyword evidence="8 9" id="KW-0961">Cell wall biogenesis/degradation</keyword>
<dbReference type="PIRSF" id="PIRSF002869">
    <property type="entry name" value="MviN"/>
    <property type="match status" value="1"/>
</dbReference>
<feature type="transmembrane region" description="Helical" evidence="8">
    <location>
        <begin position="158"/>
        <end position="178"/>
    </location>
</feature>
<dbReference type="Pfam" id="PF03023">
    <property type="entry name" value="MurJ"/>
    <property type="match status" value="1"/>
</dbReference>
<comment type="similarity">
    <text evidence="8 9">Belongs to the MurJ/MviN family.</text>
</comment>
<comment type="subcellular location">
    <subcellularLocation>
        <location evidence="1 8">Cell membrane</location>
        <topology evidence="1 8">Multi-pass membrane protein</topology>
    </subcellularLocation>
</comment>
<feature type="transmembrane region" description="Helical" evidence="8">
    <location>
        <begin position="273"/>
        <end position="293"/>
    </location>
</feature>
<accession>A0ABT4CN54</accession>
<feature type="transmembrane region" description="Helical" evidence="8">
    <location>
        <begin position="88"/>
        <end position="115"/>
    </location>
</feature>
<keyword evidence="3 8" id="KW-0812">Transmembrane</keyword>
<evidence type="ECO:0000256" key="5">
    <source>
        <dbReference type="ARBA" id="ARBA00022984"/>
    </source>
</evidence>
<comment type="function">
    <text evidence="8 9">Involved in peptidoglycan biosynthesis. Transports lipid-linked peptidoglycan precursors from the inner to the outer leaflet of the cytoplasmic membrane.</text>
</comment>
<dbReference type="PRINTS" id="PR01806">
    <property type="entry name" value="VIRFACTRMVIN"/>
</dbReference>
<feature type="transmembrane region" description="Helical" evidence="8">
    <location>
        <begin position="130"/>
        <end position="151"/>
    </location>
</feature>
<evidence type="ECO:0000256" key="8">
    <source>
        <dbReference type="HAMAP-Rule" id="MF_02078"/>
    </source>
</evidence>
<gene>
    <name evidence="8 10" type="primary">murJ</name>
    <name evidence="10" type="ORF">OXH55_07570</name>
</gene>
<keyword evidence="11" id="KW-1185">Reference proteome</keyword>
<feature type="transmembrane region" description="Helical" evidence="8">
    <location>
        <begin position="231"/>
        <end position="253"/>
    </location>
</feature>
<feature type="transmembrane region" description="Helical" evidence="8">
    <location>
        <begin position="348"/>
        <end position="369"/>
    </location>
</feature>
<keyword evidence="2 8" id="KW-1003">Cell membrane</keyword>
<feature type="transmembrane region" description="Helical" evidence="8">
    <location>
        <begin position="43"/>
        <end position="67"/>
    </location>
</feature>
<keyword evidence="4 8" id="KW-0133">Cell shape</keyword>
<evidence type="ECO:0000256" key="6">
    <source>
        <dbReference type="ARBA" id="ARBA00022989"/>
    </source>
</evidence>
<evidence type="ECO:0000256" key="4">
    <source>
        <dbReference type="ARBA" id="ARBA00022960"/>
    </source>
</evidence>
<feature type="transmembrane region" description="Helical" evidence="8">
    <location>
        <begin position="477"/>
        <end position="498"/>
    </location>
</feature>
<proteinExistence type="inferred from homology"/>
<dbReference type="CDD" id="cd13123">
    <property type="entry name" value="MATE_MurJ_like"/>
    <property type="match status" value="1"/>
</dbReference>
<feature type="transmembrane region" description="Helical" evidence="8">
    <location>
        <begin position="439"/>
        <end position="461"/>
    </location>
</feature>
<keyword evidence="5 8" id="KW-0573">Peptidoglycan synthesis</keyword>
<dbReference type="InterPro" id="IPR004268">
    <property type="entry name" value="MurJ"/>
</dbReference>
<protein>
    <recommendedName>
        <fullName evidence="8">Probable lipid II flippase MurJ</fullName>
    </recommendedName>
</protein>
<evidence type="ECO:0000256" key="9">
    <source>
        <dbReference type="PIRNR" id="PIRNR002869"/>
    </source>
</evidence>
<comment type="caution">
    <text evidence="10">The sequence shown here is derived from an EMBL/GenBank/DDBJ whole genome shotgun (WGS) entry which is preliminary data.</text>
</comment>
<dbReference type="PANTHER" id="PTHR47019">
    <property type="entry name" value="LIPID II FLIPPASE MURJ"/>
    <property type="match status" value="1"/>
</dbReference>
<reference evidence="10" key="1">
    <citation type="submission" date="2022-12" db="EMBL/GenBank/DDBJ databases">
        <authorList>
            <person name="Wang J."/>
        </authorList>
    </citation>
    <scope>NUCLEOTIDE SEQUENCE</scope>
    <source>
        <strain evidence="10">HY-42-06</strain>
    </source>
</reference>
<evidence type="ECO:0000256" key="3">
    <source>
        <dbReference type="ARBA" id="ARBA00022692"/>
    </source>
</evidence>
<dbReference type="NCBIfam" id="TIGR01695">
    <property type="entry name" value="murJ_mviN"/>
    <property type="match status" value="1"/>
</dbReference>
<dbReference type="InterPro" id="IPR051050">
    <property type="entry name" value="Lipid_II_flippase_MurJ/MviN"/>
</dbReference>